<dbReference type="AlphaFoldDB" id="A0AAQ4EKB2"/>
<dbReference type="Proteomes" id="UP001321473">
    <property type="component" value="Unassembled WGS sequence"/>
</dbReference>
<dbReference type="EMBL" id="JARKHS020014352">
    <property type="protein sequence ID" value="KAK8775235.1"/>
    <property type="molecule type" value="Genomic_DNA"/>
</dbReference>
<name>A0AAQ4EKB2_AMBAM</name>
<evidence type="ECO:0000313" key="5">
    <source>
        <dbReference type="Proteomes" id="UP001321473"/>
    </source>
</evidence>
<evidence type="ECO:0000256" key="1">
    <source>
        <dbReference type="ARBA" id="ARBA00023054"/>
    </source>
</evidence>
<dbReference type="InterPro" id="IPR002928">
    <property type="entry name" value="Myosin_tail"/>
</dbReference>
<keyword evidence="1 2" id="KW-0175">Coiled coil</keyword>
<keyword evidence="5" id="KW-1185">Reference proteome</keyword>
<comment type="caution">
    <text evidence="4">The sequence shown here is derived from an EMBL/GenBank/DDBJ whole genome shotgun (WGS) entry which is preliminary data.</text>
</comment>
<feature type="coiled-coil region" evidence="2">
    <location>
        <begin position="29"/>
        <end position="105"/>
    </location>
</feature>
<dbReference type="GO" id="GO:0016459">
    <property type="term" value="C:myosin complex"/>
    <property type="evidence" value="ECO:0007669"/>
    <property type="project" value="InterPro"/>
</dbReference>
<evidence type="ECO:0000256" key="2">
    <source>
        <dbReference type="SAM" id="Coils"/>
    </source>
</evidence>
<gene>
    <name evidence="4" type="ORF">V5799_031421</name>
</gene>
<accession>A0AAQ4EKB2</accession>
<evidence type="ECO:0000313" key="4">
    <source>
        <dbReference type="EMBL" id="KAK8775235.1"/>
    </source>
</evidence>
<reference evidence="4 5" key="1">
    <citation type="journal article" date="2023" name="Arcadia Sci">
        <title>De novo assembly of a long-read Amblyomma americanum tick genome.</title>
        <authorList>
            <person name="Chou S."/>
            <person name="Poskanzer K.E."/>
            <person name="Rollins M."/>
            <person name="Thuy-Boun P.S."/>
        </authorList>
    </citation>
    <scope>NUCLEOTIDE SEQUENCE [LARGE SCALE GENOMIC DNA]</scope>
    <source>
        <strain evidence="4">F_SG_1</strain>
        <tissue evidence="4">Salivary glands</tissue>
    </source>
</reference>
<dbReference type="Pfam" id="PF01576">
    <property type="entry name" value="Myosin_tail_1"/>
    <property type="match status" value="1"/>
</dbReference>
<proteinExistence type="predicted"/>
<organism evidence="4 5">
    <name type="scientific">Amblyomma americanum</name>
    <name type="common">Lone star tick</name>
    <dbReference type="NCBI Taxonomy" id="6943"/>
    <lineage>
        <taxon>Eukaryota</taxon>
        <taxon>Metazoa</taxon>
        <taxon>Ecdysozoa</taxon>
        <taxon>Arthropoda</taxon>
        <taxon>Chelicerata</taxon>
        <taxon>Arachnida</taxon>
        <taxon>Acari</taxon>
        <taxon>Parasitiformes</taxon>
        <taxon>Ixodida</taxon>
        <taxon>Ixodoidea</taxon>
        <taxon>Ixodidae</taxon>
        <taxon>Amblyomminae</taxon>
        <taxon>Amblyomma</taxon>
    </lineage>
</organism>
<protein>
    <recommendedName>
        <fullName evidence="3">Myosin tail domain-containing protein</fullName>
    </recommendedName>
</protein>
<evidence type="ECO:0000259" key="3">
    <source>
        <dbReference type="Pfam" id="PF01576"/>
    </source>
</evidence>
<sequence length="130" mass="15036">MEEPRTFTPQSEQKSRDTTMIFENLEDGLLRVTEDLMSAERSRRTAEAERDELRNVASSALCMLRFLPNEKCKLESSLLSAEEALEEEKQNSQTAREKLREVKVLADILKVNLEHENFTVKRLKAAAIFY</sequence>
<feature type="domain" description="Myosin tail" evidence="3">
    <location>
        <begin position="12"/>
        <end position="125"/>
    </location>
</feature>